<sequence>MDPDQIHLGGRDHSDSESSHDEHGAATPSISPPQTDSVGVAASNTVASGSTSTGTSGAKRIRLTSYIWEHFHKVENFIDKNGINIGWRTVCNYCGSDFSCNCNHGTGSTDRHFQNNYKKDLEEGRLGSSGPSGGLSKFQYSKPKMREGLARYVAAAEQPFTFGDDIRFEYFVKNYLNPEFSKVSRNTTRSDCLGAFGKIRKEMITEIKKFDSTISFTSDMWSGINDLGYICVTAHYMDSSWILNKRIIAFRLMEHPHNANQIFQSISSVFREFEIVDKVFSIMFDNHTANTAAIELFNVNMPNLRSSQFFHKRCVCHIINLVVQDGLESIAPQLKKIRSALLFIATSGVRRQDFEALCKIYNVKPKRIKLDMKIRWNSTYIMLKSCRKHTAVITAFVNARSDCGLTDSDWIIAFEFMKFLKVFYVATCALSGVRYPTSCLVLNHLYNISFTFNSYRTETNFIAACIEMESKFKKYFENMPKIFIVATVMDPRIKLEAVHMLLEGISDNLMITLPSRLEVDSLLTDLYASYESKFASTTTTTSTTTVPLPSTNSNDPSWSLISKKGKSASSRSELVKYLGIEHLTENDDLENFDILQWWRKNDRTFPILSIMARDVLTAPVSSVASESAFSAGKRVLDEKRSRLAPDILDCLLCLKDWEDARLGIQTKSAKDELRDYFSDSDIDGDD</sequence>
<reference evidence="1" key="1">
    <citation type="submission" date="2022-02" db="EMBL/GenBank/DDBJ databases">
        <title>Plant Genome Project.</title>
        <authorList>
            <person name="Zhang R.-G."/>
        </authorList>
    </citation>
    <scope>NUCLEOTIDE SEQUENCE</scope>
    <source>
        <strain evidence="1">AT1</strain>
    </source>
</reference>
<protein>
    <submittedName>
        <fullName evidence="1">Uncharacterized protein</fullName>
    </submittedName>
</protein>
<evidence type="ECO:0000313" key="1">
    <source>
        <dbReference type="EMBL" id="KAI8559785.1"/>
    </source>
</evidence>
<gene>
    <name evidence="1" type="ORF">RHMOL_Rhmol04G0201400</name>
</gene>
<evidence type="ECO:0000313" key="2">
    <source>
        <dbReference type="Proteomes" id="UP001062846"/>
    </source>
</evidence>
<dbReference type="Proteomes" id="UP001062846">
    <property type="component" value="Chromosome 4"/>
</dbReference>
<comment type="caution">
    <text evidence="1">The sequence shown here is derived from an EMBL/GenBank/DDBJ whole genome shotgun (WGS) entry which is preliminary data.</text>
</comment>
<dbReference type="EMBL" id="CM046391">
    <property type="protein sequence ID" value="KAI8559785.1"/>
    <property type="molecule type" value="Genomic_DNA"/>
</dbReference>
<accession>A0ACC0P2V2</accession>
<organism evidence="1 2">
    <name type="scientific">Rhododendron molle</name>
    <name type="common">Chinese azalea</name>
    <name type="synonym">Azalea mollis</name>
    <dbReference type="NCBI Taxonomy" id="49168"/>
    <lineage>
        <taxon>Eukaryota</taxon>
        <taxon>Viridiplantae</taxon>
        <taxon>Streptophyta</taxon>
        <taxon>Embryophyta</taxon>
        <taxon>Tracheophyta</taxon>
        <taxon>Spermatophyta</taxon>
        <taxon>Magnoliopsida</taxon>
        <taxon>eudicotyledons</taxon>
        <taxon>Gunneridae</taxon>
        <taxon>Pentapetalae</taxon>
        <taxon>asterids</taxon>
        <taxon>Ericales</taxon>
        <taxon>Ericaceae</taxon>
        <taxon>Ericoideae</taxon>
        <taxon>Rhodoreae</taxon>
        <taxon>Rhododendron</taxon>
    </lineage>
</organism>
<keyword evidence="2" id="KW-1185">Reference proteome</keyword>
<proteinExistence type="predicted"/>
<name>A0ACC0P2V2_RHOML</name>